<evidence type="ECO:0000313" key="2">
    <source>
        <dbReference type="Proteomes" id="UP001558613"/>
    </source>
</evidence>
<dbReference type="Proteomes" id="UP001558613">
    <property type="component" value="Unassembled WGS sequence"/>
</dbReference>
<proteinExistence type="predicted"/>
<sequence length="143" mass="16339">MVYPITHSLITRPRNTQRTESPRVSEFKNAVAESLKRRIVAVAEDAEKVYLPLIAEALDPRHKHLKFLETELRERVKENLKQLCETIPNPAKPIQSEPDSATALNTLFGEDYGMSDVSRHDTEIESYFRDLCKPGSFIVVESK</sequence>
<dbReference type="EMBL" id="JAYMGO010000009">
    <property type="protein sequence ID" value="KAL1268643.1"/>
    <property type="molecule type" value="Genomic_DNA"/>
</dbReference>
<accession>A0ABR3MVH3</accession>
<organism evidence="1 2">
    <name type="scientific">Cirrhinus molitorella</name>
    <name type="common">mud carp</name>
    <dbReference type="NCBI Taxonomy" id="172907"/>
    <lineage>
        <taxon>Eukaryota</taxon>
        <taxon>Metazoa</taxon>
        <taxon>Chordata</taxon>
        <taxon>Craniata</taxon>
        <taxon>Vertebrata</taxon>
        <taxon>Euteleostomi</taxon>
        <taxon>Actinopterygii</taxon>
        <taxon>Neopterygii</taxon>
        <taxon>Teleostei</taxon>
        <taxon>Ostariophysi</taxon>
        <taxon>Cypriniformes</taxon>
        <taxon>Cyprinidae</taxon>
        <taxon>Labeoninae</taxon>
        <taxon>Labeonini</taxon>
        <taxon>Cirrhinus</taxon>
    </lineage>
</organism>
<name>A0ABR3MVH3_9TELE</name>
<evidence type="ECO:0000313" key="1">
    <source>
        <dbReference type="EMBL" id="KAL1268643.1"/>
    </source>
</evidence>
<comment type="caution">
    <text evidence="1">The sequence shown here is derived from an EMBL/GenBank/DDBJ whole genome shotgun (WGS) entry which is preliminary data.</text>
</comment>
<keyword evidence="2" id="KW-1185">Reference proteome</keyword>
<protein>
    <submittedName>
        <fullName evidence="1">Uncharacterized protein</fullName>
    </submittedName>
</protein>
<gene>
    <name evidence="1" type="ORF">QQF64_034006</name>
</gene>
<reference evidence="1 2" key="1">
    <citation type="submission" date="2023-09" db="EMBL/GenBank/DDBJ databases">
        <authorList>
            <person name="Wang M."/>
        </authorList>
    </citation>
    <scope>NUCLEOTIDE SEQUENCE [LARGE SCALE GENOMIC DNA]</scope>
    <source>
        <strain evidence="1">GT-2023</strain>
        <tissue evidence="1">Liver</tissue>
    </source>
</reference>